<name>A0A9P5WWA3_9AGAR</name>
<dbReference type="Proteomes" id="UP000807342">
    <property type="component" value="Unassembled WGS sequence"/>
</dbReference>
<feature type="non-terminal residue" evidence="2">
    <location>
        <position position="247"/>
    </location>
</feature>
<evidence type="ECO:0000256" key="1">
    <source>
        <dbReference type="SAM" id="MobiDB-lite"/>
    </source>
</evidence>
<accession>A0A9P5WWA3</accession>
<keyword evidence="3" id="KW-1185">Reference proteome</keyword>
<evidence type="ECO:0000313" key="3">
    <source>
        <dbReference type="Proteomes" id="UP000807342"/>
    </source>
</evidence>
<feature type="non-terminal residue" evidence="2">
    <location>
        <position position="1"/>
    </location>
</feature>
<gene>
    <name evidence="2" type="ORF">P691DRAFT_838348</name>
</gene>
<protein>
    <submittedName>
        <fullName evidence="2">Uncharacterized protein</fullName>
    </submittedName>
</protein>
<organism evidence="2 3">
    <name type="scientific">Macrolepiota fuliginosa MF-IS2</name>
    <dbReference type="NCBI Taxonomy" id="1400762"/>
    <lineage>
        <taxon>Eukaryota</taxon>
        <taxon>Fungi</taxon>
        <taxon>Dikarya</taxon>
        <taxon>Basidiomycota</taxon>
        <taxon>Agaricomycotina</taxon>
        <taxon>Agaricomycetes</taxon>
        <taxon>Agaricomycetidae</taxon>
        <taxon>Agaricales</taxon>
        <taxon>Agaricineae</taxon>
        <taxon>Agaricaceae</taxon>
        <taxon>Macrolepiota</taxon>
    </lineage>
</organism>
<feature type="compositionally biased region" description="Polar residues" evidence="1">
    <location>
        <begin position="238"/>
        <end position="247"/>
    </location>
</feature>
<feature type="region of interest" description="Disordered" evidence="1">
    <location>
        <begin position="226"/>
        <end position="247"/>
    </location>
</feature>
<dbReference type="OrthoDB" id="2015973at2759"/>
<dbReference type="AlphaFoldDB" id="A0A9P5WWA3"/>
<proteinExistence type="predicted"/>
<sequence length="247" mass="27404">FIIKMLSTVTNTFPFATCPHLQGSANYAIWVRHICALLIKDTLPDANALVWELANGTTPNIREIPNPNAADPPTTCRPATIADPTQDAARQCVAESGIGTIESYLPDDMLSYGLNSIQDLWNHLQSMFGQTGPTLIWSTKQEILSLQIQEGQDPTLVISKMANLYACLASSGCDIPEISRANHLMHTFYFTKTSVSNVTWEAAQQWIVLHWRNTISEERMNKMANCGHPHPQQWKGCQPNQNQAGPS</sequence>
<comment type="caution">
    <text evidence="2">The sequence shown here is derived from an EMBL/GenBank/DDBJ whole genome shotgun (WGS) entry which is preliminary data.</text>
</comment>
<evidence type="ECO:0000313" key="2">
    <source>
        <dbReference type="EMBL" id="KAF9439382.1"/>
    </source>
</evidence>
<dbReference type="EMBL" id="MU154500">
    <property type="protein sequence ID" value="KAF9439382.1"/>
    <property type="molecule type" value="Genomic_DNA"/>
</dbReference>
<reference evidence="2" key="1">
    <citation type="submission" date="2020-11" db="EMBL/GenBank/DDBJ databases">
        <authorList>
            <consortium name="DOE Joint Genome Institute"/>
            <person name="Ahrendt S."/>
            <person name="Riley R."/>
            <person name="Andreopoulos W."/>
            <person name="Labutti K."/>
            <person name="Pangilinan J."/>
            <person name="Ruiz-Duenas F.J."/>
            <person name="Barrasa J.M."/>
            <person name="Sanchez-Garcia M."/>
            <person name="Camarero S."/>
            <person name="Miyauchi S."/>
            <person name="Serrano A."/>
            <person name="Linde D."/>
            <person name="Babiker R."/>
            <person name="Drula E."/>
            <person name="Ayuso-Fernandez I."/>
            <person name="Pacheco R."/>
            <person name="Padilla G."/>
            <person name="Ferreira P."/>
            <person name="Barriuso J."/>
            <person name="Kellner H."/>
            <person name="Castanera R."/>
            <person name="Alfaro M."/>
            <person name="Ramirez L."/>
            <person name="Pisabarro A.G."/>
            <person name="Kuo A."/>
            <person name="Tritt A."/>
            <person name="Lipzen A."/>
            <person name="He G."/>
            <person name="Yan M."/>
            <person name="Ng V."/>
            <person name="Cullen D."/>
            <person name="Martin F."/>
            <person name="Rosso M.-N."/>
            <person name="Henrissat B."/>
            <person name="Hibbett D."/>
            <person name="Martinez A.T."/>
            <person name="Grigoriev I.V."/>
        </authorList>
    </citation>
    <scope>NUCLEOTIDE SEQUENCE</scope>
    <source>
        <strain evidence="2">MF-IS2</strain>
    </source>
</reference>